<name>A0ABT5JV52_9BURK</name>
<dbReference type="InterPro" id="IPR015421">
    <property type="entry name" value="PyrdxlP-dep_Trfase_major"/>
</dbReference>
<feature type="region of interest" description="Disordered" evidence="2">
    <location>
        <begin position="1"/>
        <end position="22"/>
    </location>
</feature>
<evidence type="ECO:0000313" key="5">
    <source>
        <dbReference type="Proteomes" id="UP001221208"/>
    </source>
</evidence>
<dbReference type="GO" id="GO:0008483">
    <property type="term" value="F:transaminase activity"/>
    <property type="evidence" value="ECO:0007669"/>
    <property type="project" value="UniProtKB-KW"/>
</dbReference>
<feature type="domain" description="Aminotransferase class V" evidence="3">
    <location>
        <begin position="69"/>
        <end position="363"/>
    </location>
</feature>
<dbReference type="PANTHER" id="PTHR43092">
    <property type="entry name" value="L-CYSTEINE DESULFHYDRASE"/>
    <property type="match status" value="1"/>
</dbReference>
<gene>
    <name evidence="4" type="ORF">OIK44_03310</name>
</gene>
<sequence>MGPSQFSIEKQLPPPLGRAAPDDEAHWETVRAQFQVAPDFINLENGYFGVQAQPVFDAFLRHQRQVNTQTSYFMRQHFADRHAAIMHMLAALCGVNADELLITRNLVEAMNILIQGYPWRAGDEVLLASHDYDSVVDTLEMVRQRKSISLARVSIPLDPDSDEHIVGIYEQAIHAGTRLLLLTHMVHRTGQIMPVAKIAAMARRHGVDVMVDAAHSFAQIQYRMPDLGADFIAVNLHKWLGAPLGVGLLYIRKARVADIAPLFGDLARDAGDIRKLGHFGTVPPATILNIEDAIHFHHWVGAANKEARLRYLKEYWLTKVRAMPHVTVLTPTAPHRSCAIAAFQVQGVPARRVAELLMSEHKIFTVMRDIDGTQGVRVTPHLFTTPAQLDLLVAAIAGLAARPHGTLMTT</sequence>
<evidence type="ECO:0000259" key="3">
    <source>
        <dbReference type="Pfam" id="PF00266"/>
    </source>
</evidence>
<proteinExistence type="predicted"/>
<keyword evidence="4" id="KW-0032">Aminotransferase</keyword>
<dbReference type="InterPro" id="IPR015424">
    <property type="entry name" value="PyrdxlP-dep_Trfase"/>
</dbReference>
<dbReference type="Pfam" id="PF00266">
    <property type="entry name" value="Aminotran_5"/>
    <property type="match status" value="1"/>
</dbReference>
<dbReference type="RefSeq" id="WP_273669252.1">
    <property type="nucleotide sequence ID" value="NZ_JAQQXR010000001.1"/>
</dbReference>
<evidence type="ECO:0000313" key="4">
    <source>
        <dbReference type="EMBL" id="MDC8756616.1"/>
    </source>
</evidence>
<dbReference type="InterPro" id="IPR015422">
    <property type="entry name" value="PyrdxlP-dep_Trfase_small"/>
</dbReference>
<keyword evidence="1" id="KW-0663">Pyridoxal phosphate</keyword>
<dbReference type="SUPFAM" id="SSF53383">
    <property type="entry name" value="PLP-dependent transferases"/>
    <property type="match status" value="1"/>
</dbReference>
<reference evidence="4 5" key="1">
    <citation type="submission" date="2022-10" db="EMBL/GenBank/DDBJ databases">
        <title>Janthinobacterium sp. hw3 Genome sequencing.</title>
        <authorList>
            <person name="Park S."/>
        </authorList>
    </citation>
    <scope>NUCLEOTIDE SEQUENCE [LARGE SCALE GENOMIC DNA]</scope>
    <source>
        <strain evidence="5">hw3</strain>
    </source>
</reference>
<keyword evidence="4" id="KW-0808">Transferase</keyword>
<dbReference type="Gene3D" id="3.40.640.10">
    <property type="entry name" value="Type I PLP-dependent aspartate aminotransferase-like (Major domain)"/>
    <property type="match status" value="1"/>
</dbReference>
<dbReference type="PANTHER" id="PTHR43092:SF6">
    <property type="entry name" value="BLR1280 PROTEIN"/>
    <property type="match status" value="1"/>
</dbReference>
<accession>A0ABT5JV52</accession>
<evidence type="ECO:0000256" key="2">
    <source>
        <dbReference type="SAM" id="MobiDB-lite"/>
    </source>
</evidence>
<organism evidence="4 5">
    <name type="scientific">Janthinobacterium fluminis</name>
    <dbReference type="NCBI Taxonomy" id="2987524"/>
    <lineage>
        <taxon>Bacteria</taxon>
        <taxon>Pseudomonadati</taxon>
        <taxon>Pseudomonadota</taxon>
        <taxon>Betaproteobacteria</taxon>
        <taxon>Burkholderiales</taxon>
        <taxon>Oxalobacteraceae</taxon>
        <taxon>Janthinobacterium</taxon>
    </lineage>
</organism>
<dbReference type="Proteomes" id="UP001221208">
    <property type="component" value="Unassembled WGS sequence"/>
</dbReference>
<dbReference type="InterPro" id="IPR000192">
    <property type="entry name" value="Aminotrans_V_dom"/>
</dbReference>
<dbReference type="EMBL" id="JAQQXR010000001">
    <property type="protein sequence ID" value="MDC8756616.1"/>
    <property type="molecule type" value="Genomic_DNA"/>
</dbReference>
<keyword evidence="5" id="KW-1185">Reference proteome</keyword>
<comment type="caution">
    <text evidence="4">The sequence shown here is derived from an EMBL/GenBank/DDBJ whole genome shotgun (WGS) entry which is preliminary data.</text>
</comment>
<evidence type="ECO:0000256" key="1">
    <source>
        <dbReference type="ARBA" id="ARBA00022898"/>
    </source>
</evidence>
<protein>
    <submittedName>
        <fullName evidence="4">Aminotransferase class V-fold PLP-dependent enzyme</fullName>
    </submittedName>
</protein>
<dbReference type="Gene3D" id="3.90.1150.10">
    <property type="entry name" value="Aspartate Aminotransferase, domain 1"/>
    <property type="match status" value="1"/>
</dbReference>